<keyword evidence="1" id="KW-1133">Transmembrane helix</keyword>
<evidence type="ECO:0000313" key="4">
    <source>
        <dbReference type="Proteomes" id="UP000813461"/>
    </source>
</evidence>
<reference evidence="3" key="1">
    <citation type="journal article" date="2021" name="Nat. Commun.">
        <title>Genetic determinants of endophytism in the Arabidopsis root mycobiome.</title>
        <authorList>
            <person name="Mesny F."/>
            <person name="Miyauchi S."/>
            <person name="Thiergart T."/>
            <person name="Pickel B."/>
            <person name="Atanasova L."/>
            <person name="Karlsson M."/>
            <person name="Huettel B."/>
            <person name="Barry K.W."/>
            <person name="Haridas S."/>
            <person name="Chen C."/>
            <person name="Bauer D."/>
            <person name="Andreopoulos W."/>
            <person name="Pangilinan J."/>
            <person name="LaButti K."/>
            <person name="Riley R."/>
            <person name="Lipzen A."/>
            <person name="Clum A."/>
            <person name="Drula E."/>
            <person name="Henrissat B."/>
            <person name="Kohler A."/>
            <person name="Grigoriev I.V."/>
            <person name="Martin F.M."/>
            <person name="Hacquard S."/>
        </authorList>
    </citation>
    <scope>NUCLEOTIDE SEQUENCE</scope>
    <source>
        <strain evidence="3">MPI-SDFR-AT-0120</strain>
    </source>
</reference>
<accession>A0A8K0R8H9</accession>
<keyword evidence="4" id="KW-1185">Reference proteome</keyword>
<keyword evidence="1" id="KW-0812">Transmembrane</keyword>
<comment type="caution">
    <text evidence="3">The sequence shown here is derived from an EMBL/GenBank/DDBJ whole genome shotgun (WGS) entry which is preliminary data.</text>
</comment>
<organism evidence="3 4">
    <name type="scientific">Paraphoma chrysanthemicola</name>
    <dbReference type="NCBI Taxonomy" id="798071"/>
    <lineage>
        <taxon>Eukaryota</taxon>
        <taxon>Fungi</taxon>
        <taxon>Dikarya</taxon>
        <taxon>Ascomycota</taxon>
        <taxon>Pezizomycotina</taxon>
        <taxon>Dothideomycetes</taxon>
        <taxon>Pleosporomycetidae</taxon>
        <taxon>Pleosporales</taxon>
        <taxon>Pleosporineae</taxon>
        <taxon>Phaeosphaeriaceae</taxon>
        <taxon>Paraphoma</taxon>
    </lineage>
</organism>
<feature type="transmembrane region" description="Helical" evidence="1">
    <location>
        <begin position="21"/>
        <end position="39"/>
    </location>
</feature>
<proteinExistence type="predicted"/>
<dbReference type="InterPro" id="IPR008271">
    <property type="entry name" value="Ser/Thr_kinase_AS"/>
</dbReference>
<dbReference type="GO" id="GO:0005524">
    <property type="term" value="F:ATP binding"/>
    <property type="evidence" value="ECO:0007669"/>
    <property type="project" value="InterPro"/>
</dbReference>
<dbReference type="OrthoDB" id="5337378at2759"/>
<feature type="domain" description="Protein kinase" evidence="2">
    <location>
        <begin position="83"/>
        <end position="408"/>
    </location>
</feature>
<gene>
    <name evidence="3" type="ORF">FB567DRAFT_345838</name>
</gene>
<protein>
    <recommendedName>
        <fullName evidence="2">Protein kinase domain-containing protein</fullName>
    </recommendedName>
</protein>
<dbReference type="InterPro" id="IPR011009">
    <property type="entry name" value="Kinase-like_dom_sf"/>
</dbReference>
<evidence type="ECO:0000256" key="1">
    <source>
        <dbReference type="SAM" id="Phobius"/>
    </source>
</evidence>
<keyword evidence="1" id="KW-0472">Membrane</keyword>
<dbReference type="InterPro" id="IPR000719">
    <property type="entry name" value="Prot_kinase_dom"/>
</dbReference>
<evidence type="ECO:0000313" key="3">
    <source>
        <dbReference type="EMBL" id="KAH7087437.1"/>
    </source>
</evidence>
<dbReference type="SUPFAM" id="SSF56112">
    <property type="entry name" value="Protein kinase-like (PK-like)"/>
    <property type="match status" value="1"/>
</dbReference>
<dbReference type="EMBL" id="JAGMVJ010000009">
    <property type="protein sequence ID" value="KAH7087437.1"/>
    <property type="molecule type" value="Genomic_DNA"/>
</dbReference>
<dbReference type="GO" id="GO:0004672">
    <property type="term" value="F:protein kinase activity"/>
    <property type="evidence" value="ECO:0007669"/>
    <property type="project" value="InterPro"/>
</dbReference>
<name>A0A8K0R8H9_9PLEO</name>
<dbReference type="AlphaFoldDB" id="A0A8K0R8H9"/>
<sequence>MGRPFLTSIPHKARRLHHFRYRVALITFLAIFSYQQYLFHIYRQALAEKYSSTEFGTTDCSSCQQNWSLETDTNFQLDLLRNRDKWTVLGEGWEGKVFLYGDYVIKTFTPGRSPLRNCAPGLSDTWPTEIAASQWFNPCYLQPDDQNRNQSRGNSIVEPAIGTALNGLVPVKAYFRAPTPHSAIPEWHLVTHFVKDGSLTSLSRTIGQNCGTRTYQQLDAEYRTIFESMVNNLGKLHQAGFCHDDIKPGNIFVNGSNWLLGDLGNLRHVAHPYHFSRIWRENEQLEDCRANDIMRALKSYIQFIRDSAADSSDFDEDFIAGQEPIPRLFRSATRTVNELSATELQHLSHIFNAKHVDIPLTSGEIHKRRQRNTSRFFLGRLAQKVAVDRAIRTRIGEKLARFYAITWLFGVPVPDSCHKSVPRW</sequence>
<dbReference type="Gene3D" id="1.10.510.10">
    <property type="entry name" value="Transferase(Phosphotransferase) domain 1"/>
    <property type="match status" value="1"/>
</dbReference>
<dbReference type="Proteomes" id="UP000813461">
    <property type="component" value="Unassembled WGS sequence"/>
</dbReference>
<evidence type="ECO:0000259" key="2">
    <source>
        <dbReference type="PROSITE" id="PS50011"/>
    </source>
</evidence>
<dbReference type="PROSITE" id="PS00108">
    <property type="entry name" value="PROTEIN_KINASE_ST"/>
    <property type="match status" value="1"/>
</dbReference>
<dbReference type="PROSITE" id="PS50011">
    <property type="entry name" value="PROTEIN_KINASE_DOM"/>
    <property type="match status" value="1"/>
</dbReference>